<name>A0A8W7PHF2_ANOCL</name>
<evidence type="ECO:0008006" key="3">
    <source>
        <dbReference type="Google" id="ProtNLM"/>
    </source>
</evidence>
<organism evidence="2">
    <name type="scientific">Anopheles coluzzii</name>
    <name type="common">African malaria mosquito</name>
    <dbReference type="NCBI Taxonomy" id="1518534"/>
    <lineage>
        <taxon>Eukaryota</taxon>
        <taxon>Metazoa</taxon>
        <taxon>Ecdysozoa</taxon>
        <taxon>Arthropoda</taxon>
        <taxon>Hexapoda</taxon>
        <taxon>Insecta</taxon>
        <taxon>Pterygota</taxon>
        <taxon>Neoptera</taxon>
        <taxon>Endopterygota</taxon>
        <taxon>Diptera</taxon>
        <taxon>Nematocera</taxon>
        <taxon>Culicoidea</taxon>
        <taxon>Culicidae</taxon>
        <taxon>Anophelinae</taxon>
        <taxon>Anopheles</taxon>
    </lineage>
</organism>
<proteinExistence type="predicted"/>
<dbReference type="Proteomes" id="UP000075882">
    <property type="component" value="Unassembled WGS sequence"/>
</dbReference>
<sequence>MRSCTSYRWLVFSISSCCCSTICRCSSSNFLRSSSYSASRWFVFDSLSVLPDRSACSSCLTRSMSWSFSLSRLRSVSICSPHSRLRFDSFSSSISISVSCVSVMLHAPFSMLNFSSSICARARHSISSVFSASRSFSELLHSSRSFLSSSFSTDRSARRSSICLSLLAIVSCCCFILNSSSSFSCRTRVTRSSDCSMRRVRMLFSPRSASSSFSSFHSDRLAVRADCLSSMACSRMADSLSSKHSFCFSSSVSAPDNPVPLAFSCAITFSSRSTTSSRFSARLRCSFSPSLSLRSCASTLGPEMMVVMSCRLELALRNSCSYTSELRRLLSTLLITDTDVIFSSCSLLISLRRWSFFFCISSLIFSENCFASRSMLFSSSCIVIRRLMLSTSFCSRSATNFTFDSSSCSRSRSSRTSASSPARCSFSAFHFVFSSAILASSVDSSRSLSLAPASSVFFSASCRSYAWSEACFAFSHFLYVCFTTSAIVASFLRRSSFSIFKPLRNVLFSVRVAASSAVFSFSSSFMRSSSFFVSSSILLCAVMETILRSRSSTSFCSRWISPLCSFKRRSCSFTFAASRAAFMCSSVSRYTAVESGSSYT</sequence>
<feature type="signal peptide" evidence="1">
    <location>
        <begin position="1"/>
        <end position="19"/>
    </location>
</feature>
<evidence type="ECO:0000313" key="2">
    <source>
        <dbReference type="EnsemblMetazoa" id="ACOM031525-PA.1"/>
    </source>
</evidence>
<feature type="chain" id="PRO_5036470173" description="REJ domain-containing protein" evidence="1">
    <location>
        <begin position="20"/>
        <end position="600"/>
    </location>
</feature>
<reference evidence="2" key="1">
    <citation type="submission" date="2022-08" db="UniProtKB">
        <authorList>
            <consortium name="EnsemblMetazoa"/>
        </authorList>
    </citation>
    <scope>IDENTIFICATION</scope>
</reference>
<keyword evidence="1" id="KW-0732">Signal</keyword>
<protein>
    <recommendedName>
        <fullName evidence="3">REJ domain-containing protein</fullName>
    </recommendedName>
</protein>
<evidence type="ECO:0000256" key="1">
    <source>
        <dbReference type="SAM" id="SignalP"/>
    </source>
</evidence>
<dbReference type="AlphaFoldDB" id="A0A8W7PHF2"/>
<dbReference type="EnsemblMetazoa" id="ACOM031525-RA">
    <property type="protein sequence ID" value="ACOM031525-PA.1"/>
    <property type="gene ID" value="ACOM031525"/>
</dbReference>
<accession>A0A8W7PHF2</accession>